<keyword evidence="1" id="KW-0472">Membrane</keyword>
<evidence type="ECO:0000313" key="2">
    <source>
        <dbReference type="EMBL" id="KAG2313957.1"/>
    </source>
</evidence>
<evidence type="ECO:0000313" key="3">
    <source>
        <dbReference type="Proteomes" id="UP000886595"/>
    </source>
</evidence>
<organism evidence="2 3">
    <name type="scientific">Brassica carinata</name>
    <name type="common">Ethiopian mustard</name>
    <name type="synonym">Abyssinian cabbage</name>
    <dbReference type="NCBI Taxonomy" id="52824"/>
    <lineage>
        <taxon>Eukaryota</taxon>
        <taxon>Viridiplantae</taxon>
        <taxon>Streptophyta</taxon>
        <taxon>Embryophyta</taxon>
        <taxon>Tracheophyta</taxon>
        <taxon>Spermatophyta</taxon>
        <taxon>Magnoliopsida</taxon>
        <taxon>eudicotyledons</taxon>
        <taxon>Gunneridae</taxon>
        <taxon>Pentapetalae</taxon>
        <taxon>rosids</taxon>
        <taxon>malvids</taxon>
        <taxon>Brassicales</taxon>
        <taxon>Brassicaceae</taxon>
        <taxon>Brassiceae</taxon>
        <taxon>Brassica</taxon>
    </lineage>
</organism>
<name>A0A8X8AWX1_BRACI</name>
<dbReference type="AlphaFoldDB" id="A0A8X8AWX1"/>
<keyword evidence="1" id="KW-1133">Transmembrane helix</keyword>
<keyword evidence="1" id="KW-0812">Transmembrane</keyword>
<evidence type="ECO:0000256" key="1">
    <source>
        <dbReference type="SAM" id="Phobius"/>
    </source>
</evidence>
<accession>A0A8X8AWX1</accession>
<reference evidence="2 3" key="1">
    <citation type="submission" date="2020-02" db="EMBL/GenBank/DDBJ databases">
        <authorList>
            <person name="Ma Q."/>
            <person name="Huang Y."/>
            <person name="Song X."/>
            <person name="Pei D."/>
        </authorList>
    </citation>
    <scope>NUCLEOTIDE SEQUENCE [LARGE SCALE GENOMIC DNA]</scope>
    <source>
        <strain evidence="2">Sxm20200214</strain>
        <tissue evidence="2">Leaf</tissue>
    </source>
</reference>
<keyword evidence="3" id="KW-1185">Reference proteome</keyword>
<sequence>MLLLLYDQVRPSRISKDKFGTLARVTLVCVEIFGLIITLSHASFFVKFALEFTRPKTSAAQGL</sequence>
<comment type="caution">
    <text evidence="2">The sequence shown here is derived from an EMBL/GenBank/DDBJ whole genome shotgun (WGS) entry which is preliminary data.</text>
</comment>
<proteinExistence type="predicted"/>
<protein>
    <submittedName>
        <fullName evidence="2">Uncharacterized protein</fullName>
    </submittedName>
</protein>
<gene>
    <name evidence="2" type="ORF">Bca52824_017079</name>
</gene>
<dbReference type="EMBL" id="JAAMPC010000004">
    <property type="protein sequence ID" value="KAG2313957.1"/>
    <property type="molecule type" value="Genomic_DNA"/>
</dbReference>
<feature type="transmembrane region" description="Helical" evidence="1">
    <location>
        <begin position="21"/>
        <end position="46"/>
    </location>
</feature>
<dbReference type="Proteomes" id="UP000886595">
    <property type="component" value="Unassembled WGS sequence"/>
</dbReference>